<protein>
    <submittedName>
        <fullName evidence="1">HAD hydrolase family protein</fullName>
    </submittedName>
</protein>
<dbReference type="Pfam" id="PF08282">
    <property type="entry name" value="Hydrolase_3"/>
    <property type="match status" value="1"/>
</dbReference>
<gene>
    <name evidence="1" type="ORF">LIQ10_21465</name>
</gene>
<evidence type="ECO:0000313" key="1">
    <source>
        <dbReference type="EMBL" id="MCB5496250.1"/>
    </source>
</evidence>
<dbReference type="PROSITE" id="PS01229">
    <property type="entry name" value="COF_2"/>
    <property type="match status" value="1"/>
</dbReference>
<dbReference type="SUPFAM" id="SSF56784">
    <property type="entry name" value="HAD-like"/>
    <property type="match status" value="1"/>
</dbReference>
<dbReference type="GO" id="GO:0000287">
    <property type="term" value="F:magnesium ion binding"/>
    <property type="evidence" value="ECO:0007669"/>
    <property type="project" value="TreeGrafter"/>
</dbReference>
<accession>A0AAJ1F335</accession>
<dbReference type="InterPro" id="IPR036412">
    <property type="entry name" value="HAD-like_sf"/>
</dbReference>
<dbReference type="AlphaFoldDB" id="A0AAJ1F335"/>
<organism evidence="1 2">
    <name type="scientific">Mediterraneibacter gnavus</name>
    <name type="common">Ruminococcus gnavus</name>
    <dbReference type="NCBI Taxonomy" id="33038"/>
    <lineage>
        <taxon>Bacteria</taxon>
        <taxon>Bacillati</taxon>
        <taxon>Bacillota</taxon>
        <taxon>Clostridia</taxon>
        <taxon>Lachnospirales</taxon>
        <taxon>Lachnospiraceae</taxon>
        <taxon>Mediterraneibacter</taxon>
    </lineage>
</organism>
<dbReference type="Gene3D" id="3.40.50.1000">
    <property type="entry name" value="HAD superfamily/HAD-like"/>
    <property type="match status" value="1"/>
</dbReference>
<name>A0AAJ1F335_MEDGN</name>
<dbReference type="GO" id="GO:0016791">
    <property type="term" value="F:phosphatase activity"/>
    <property type="evidence" value="ECO:0007669"/>
    <property type="project" value="UniProtKB-ARBA"/>
</dbReference>
<dbReference type="PANTHER" id="PTHR10000:SF25">
    <property type="entry name" value="PHOSPHATASE YKRA-RELATED"/>
    <property type="match status" value="1"/>
</dbReference>
<reference evidence="1" key="1">
    <citation type="submission" date="2021-10" db="EMBL/GenBank/DDBJ databases">
        <title>Collection of gut derived symbiotic bacterial strains cultured from healthy donors.</title>
        <authorList>
            <person name="Lin H."/>
            <person name="Littmann E."/>
            <person name="Claire K."/>
            <person name="Pamer E."/>
        </authorList>
    </citation>
    <scope>NUCLEOTIDE SEQUENCE</scope>
    <source>
        <strain evidence="1">MSK.23.4</strain>
    </source>
</reference>
<keyword evidence="1" id="KW-0378">Hydrolase</keyword>
<dbReference type="GO" id="GO:0005829">
    <property type="term" value="C:cytosol"/>
    <property type="evidence" value="ECO:0007669"/>
    <property type="project" value="TreeGrafter"/>
</dbReference>
<feature type="non-terminal residue" evidence="1">
    <location>
        <position position="71"/>
    </location>
</feature>
<proteinExistence type="predicted"/>
<sequence>LTLKGVSKAVGIEKLVERINRNIDDTIAFGDGRNDIEMLETVKIGVAMGNAVDEAKAVANYETDRIENDGI</sequence>
<feature type="non-terminal residue" evidence="1">
    <location>
        <position position="1"/>
    </location>
</feature>
<comment type="caution">
    <text evidence="1">The sequence shown here is derived from an EMBL/GenBank/DDBJ whole genome shotgun (WGS) entry which is preliminary data.</text>
</comment>
<dbReference type="EMBL" id="JAJBNC010000568">
    <property type="protein sequence ID" value="MCB5496250.1"/>
    <property type="molecule type" value="Genomic_DNA"/>
</dbReference>
<evidence type="ECO:0000313" key="2">
    <source>
        <dbReference type="Proteomes" id="UP001297422"/>
    </source>
</evidence>
<dbReference type="Proteomes" id="UP001297422">
    <property type="component" value="Unassembled WGS sequence"/>
</dbReference>
<dbReference type="RefSeq" id="WP_226973690.1">
    <property type="nucleotide sequence ID" value="NZ_JAJBNC010000568.1"/>
</dbReference>
<dbReference type="PANTHER" id="PTHR10000">
    <property type="entry name" value="PHOSPHOSERINE PHOSPHATASE"/>
    <property type="match status" value="1"/>
</dbReference>
<dbReference type="InterPro" id="IPR023214">
    <property type="entry name" value="HAD_sf"/>
</dbReference>